<name>A0A238FJJ0_9BASI</name>
<feature type="signal peptide" evidence="1">
    <location>
        <begin position="1"/>
        <end position="20"/>
    </location>
</feature>
<feature type="chain" id="PRO_5012918208" evidence="1">
    <location>
        <begin position="21"/>
        <end position="140"/>
    </location>
</feature>
<protein>
    <submittedName>
        <fullName evidence="2">BQ2448_3858 protein</fullName>
    </submittedName>
</protein>
<gene>
    <name evidence="2" type="ORF">BQ2448_3858</name>
</gene>
<sequence length="140" mass="15564">MQYFPVMLFLPIFLVASVIAIQTSSPGLSASPTTLDKCPNLKKSCPSLEKSCVKAEIACKKVYKLRSFDSLKVCISELYPVYGDQSFGSVCDWAKNAPVCMQQCMNLEVNWCDEGHMPKGDNNSLCTCCKRECCAERQIN</sequence>
<evidence type="ECO:0000256" key="1">
    <source>
        <dbReference type="SAM" id="SignalP"/>
    </source>
</evidence>
<dbReference type="AlphaFoldDB" id="A0A238FJJ0"/>
<proteinExistence type="predicted"/>
<reference evidence="3" key="1">
    <citation type="submission" date="2016-09" db="EMBL/GenBank/DDBJ databases">
        <authorList>
            <person name="Jeantristanb JTB J.-T."/>
            <person name="Ricardo R."/>
        </authorList>
    </citation>
    <scope>NUCLEOTIDE SEQUENCE [LARGE SCALE GENOMIC DNA]</scope>
</reference>
<organism evidence="2 3">
    <name type="scientific">Microbotryum intermedium</name>
    <dbReference type="NCBI Taxonomy" id="269621"/>
    <lineage>
        <taxon>Eukaryota</taxon>
        <taxon>Fungi</taxon>
        <taxon>Dikarya</taxon>
        <taxon>Basidiomycota</taxon>
        <taxon>Pucciniomycotina</taxon>
        <taxon>Microbotryomycetes</taxon>
        <taxon>Microbotryales</taxon>
        <taxon>Microbotryaceae</taxon>
        <taxon>Microbotryum</taxon>
    </lineage>
</organism>
<accession>A0A238FJJ0</accession>
<keyword evidence="1" id="KW-0732">Signal</keyword>
<evidence type="ECO:0000313" key="3">
    <source>
        <dbReference type="Proteomes" id="UP000198372"/>
    </source>
</evidence>
<dbReference type="Proteomes" id="UP000198372">
    <property type="component" value="Unassembled WGS sequence"/>
</dbReference>
<dbReference type="EMBL" id="FMSP01000009">
    <property type="protein sequence ID" value="SCV72321.1"/>
    <property type="molecule type" value="Genomic_DNA"/>
</dbReference>
<keyword evidence="3" id="KW-1185">Reference proteome</keyword>
<evidence type="ECO:0000313" key="2">
    <source>
        <dbReference type="EMBL" id="SCV72321.1"/>
    </source>
</evidence>